<evidence type="ECO:0000313" key="4">
    <source>
        <dbReference type="Proteomes" id="UP000053095"/>
    </source>
</evidence>
<evidence type="ECO:0000313" key="3">
    <source>
        <dbReference type="EMBL" id="GAM36646.1"/>
    </source>
</evidence>
<gene>
    <name evidence="3" type="ORF">TCE0_018r05892</name>
</gene>
<feature type="compositionally biased region" description="Acidic residues" evidence="1">
    <location>
        <begin position="1"/>
        <end position="11"/>
    </location>
</feature>
<dbReference type="PANTHER" id="PTHR42080:SF1">
    <property type="entry name" value="SRR1-LIKE DOMAIN-CONTAINING PROTEIN"/>
    <property type="match status" value="1"/>
</dbReference>
<dbReference type="AlphaFoldDB" id="A0A510NWL4"/>
<accession>A0A510NWL4</accession>
<sequence>MTDGAADDEDIPNNIDTSTTTRLLFAPSEPPPKLNLTELRKQFNTHLETWESSQTWQHLKNALQKDVLGQSQPAIENVVCIGLGSPSGFVQGGWVDRRSVAMYQLAALTTIIDCVKQHHATSTSTPQDLAEMKIIAQDPVFNTLDIELLSSLGITAVDSPEGFNAVTDKTFLFAPGAERRHLRLMLPFNPVMVFGGPLEEGPSLAARGFNDDDDINEKDDGSKSMTHVLLFCTAEEAKPFVWEVMSARAPGQKADDPGAFYLVESNVLPADRSGYKTSLQKGETFESDFIGASLEDCQKWALEKQYQVNFIEDDIIVVVDARSAQDKTVLVSHYEPNNDLSPWVFAGFGALPREFDTWYNYRVKFSYARIFDAAFNYSSPQVVYPAFFGRKEDFTDEQGVFDVAAAERFSMEYNPEDYWVDSPKL</sequence>
<name>A0A510NWL4_TALPI</name>
<organism evidence="3 4">
    <name type="scientific">Talaromyces pinophilus</name>
    <name type="common">Penicillium pinophilum</name>
    <dbReference type="NCBI Taxonomy" id="128442"/>
    <lineage>
        <taxon>Eukaryota</taxon>
        <taxon>Fungi</taxon>
        <taxon>Dikarya</taxon>
        <taxon>Ascomycota</taxon>
        <taxon>Pezizomycotina</taxon>
        <taxon>Eurotiomycetes</taxon>
        <taxon>Eurotiomycetidae</taxon>
        <taxon>Eurotiales</taxon>
        <taxon>Trichocomaceae</taxon>
        <taxon>Talaromyces</taxon>
        <taxon>Talaromyces sect. Talaromyces</taxon>
    </lineage>
</organism>
<dbReference type="EMBL" id="DF933814">
    <property type="protein sequence ID" value="GAM36646.1"/>
    <property type="molecule type" value="Genomic_DNA"/>
</dbReference>
<keyword evidence="4" id="KW-1185">Reference proteome</keyword>
<dbReference type="Pfam" id="PF07985">
    <property type="entry name" value="SRR1"/>
    <property type="match status" value="1"/>
</dbReference>
<dbReference type="PANTHER" id="PTHR42080">
    <property type="entry name" value="SRR1 DOMAIN-CONTAINING PROTEIN"/>
    <property type="match status" value="1"/>
</dbReference>
<dbReference type="Proteomes" id="UP000053095">
    <property type="component" value="Unassembled WGS sequence"/>
</dbReference>
<protein>
    <recommendedName>
        <fullName evidence="2">SRR1-like domain-containing protein</fullName>
    </recommendedName>
</protein>
<evidence type="ECO:0000259" key="2">
    <source>
        <dbReference type="Pfam" id="PF07985"/>
    </source>
</evidence>
<evidence type="ECO:0000256" key="1">
    <source>
        <dbReference type="SAM" id="MobiDB-lite"/>
    </source>
</evidence>
<proteinExistence type="predicted"/>
<reference evidence="4" key="1">
    <citation type="journal article" date="2015" name="Genome Announc.">
        <title>Draft genome sequence of Talaromyces cellulolyticus strain Y-94, a source of lignocellulosic biomass-degrading enzymes.</title>
        <authorList>
            <person name="Fujii T."/>
            <person name="Koike H."/>
            <person name="Sawayama S."/>
            <person name="Yano S."/>
            <person name="Inoue H."/>
        </authorList>
    </citation>
    <scope>NUCLEOTIDE SEQUENCE [LARGE SCALE GENOMIC DNA]</scope>
    <source>
        <strain evidence="4">Y-94</strain>
    </source>
</reference>
<feature type="domain" description="SRR1-like" evidence="2">
    <location>
        <begin position="66"/>
        <end position="231"/>
    </location>
</feature>
<feature type="region of interest" description="Disordered" evidence="1">
    <location>
        <begin position="1"/>
        <end position="31"/>
    </location>
</feature>
<dbReference type="InterPro" id="IPR012942">
    <property type="entry name" value="SRR1-like"/>
</dbReference>